<evidence type="ECO:0008006" key="8">
    <source>
        <dbReference type="Google" id="ProtNLM"/>
    </source>
</evidence>
<evidence type="ECO:0000256" key="4">
    <source>
        <dbReference type="ARBA" id="ARBA00023136"/>
    </source>
</evidence>
<keyword evidence="7" id="KW-1185">Reference proteome</keyword>
<dbReference type="GO" id="GO:0022857">
    <property type="term" value="F:transmembrane transporter activity"/>
    <property type="evidence" value="ECO:0007669"/>
    <property type="project" value="InterPro"/>
</dbReference>
<organism evidence="6 7">
    <name type="scientific">Penicillium citrinum</name>
    <dbReference type="NCBI Taxonomy" id="5077"/>
    <lineage>
        <taxon>Eukaryota</taxon>
        <taxon>Fungi</taxon>
        <taxon>Dikarya</taxon>
        <taxon>Ascomycota</taxon>
        <taxon>Pezizomycotina</taxon>
        <taxon>Eurotiomycetes</taxon>
        <taxon>Eurotiomycetidae</taxon>
        <taxon>Eurotiales</taxon>
        <taxon>Aspergillaceae</taxon>
        <taxon>Penicillium</taxon>
    </lineage>
</organism>
<dbReference type="SUPFAM" id="SSF103473">
    <property type="entry name" value="MFS general substrate transporter"/>
    <property type="match status" value="1"/>
</dbReference>
<gene>
    <name evidence="6" type="ORF">N7469_002331</name>
</gene>
<dbReference type="Pfam" id="PF07690">
    <property type="entry name" value="MFS_1"/>
    <property type="match status" value="1"/>
</dbReference>
<dbReference type="OrthoDB" id="5215911at2759"/>
<sequence length="545" mass="61958">MAPAIDKSVIPGTVTLVDVQHVLNTRHAKGDSDIVLIPTPSHDPDDPLNWSPRRKLLSTICVSTIFIPIGWLGFALLAAICHAIRQAIDIFAVASRSSDIRTHTDLSRPYAPTNGQWIARNILSGFFVAPIEALPEVSVTDVYFTHERGTYMGLYAFFLAGSNYFAPVICGFIAEYQGWQWVFYWPSIFIAFEIVFLFFFMEETNYSRDRVQDIPIANVPLESSHDTGIEETKTVIPVSKQPSPDTELGTVYTKKSYVKKLSLVGPKQQQNTMLRRLWQSLYYLSWPVIFYAGYTPPSHLPLSFAKSEQFLLRVLPRTIQYSKWNRFDHFKFTTIQLWIFYGRFELSCMLLRRDSRVSHDQIPNFQKKSNTDTSSSLFTGRFSDWLTVKLARRNGGVMEAEHRLWPFAANLLLVPGSLLLWGVGAAYDIHWFGLIVAMCMLAFTNTSGITLSVNYMVDSYRELSGVAMVSIILVRNTMSFAIGYGITPWIENMGYQNCFISAAFIGLACALTFLVMIKFGKSIRVNSREKYWQIVGENWEKGMGH</sequence>
<accession>A0A9W9PAA2</accession>
<feature type="transmembrane region" description="Helical" evidence="5">
    <location>
        <begin position="56"/>
        <end position="80"/>
    </location>
</feature>
<proteinExistence type="predicted"/>
<evidence type="ECO:0000256" key="3">
    <source>
        <dbReference type="ARBA" id="ARBA00022989"/>
    </source>
</evidence>
<evidence type="ECO:0000256" key="5">
    <source>
        <dbReference type="SAM" id="Phobius"/>
    </source>
</evidence>
<dbReference type="GO" id="GO:0005886">
    <property type="term" value="C:plasma membrane"/>
    <property type="evidence" value="ECO:0007669"/>
    <property type="project" value="TreeGrafter"/>
</dbReference>
<dbReference type="Proteomes" id="UP001147733">
    <property type="component" value="Unassembled WGS sequence"/>
</dbReference>
<dbReference type="GeneID" id="81380418"/>
<feature type="transmembrane region" description="Helical" evidence="5">
    <location>
        <begin position="499"/>
        <end position="520"/>
    </location>
</feature>
<dbReference type="PANTHER" id="PTHR23502:SF30">
    <property type="entry name" value="TRANSPORTER, PUTATIVE (AFU_ORTHOLOGUE AFUA_8G04702)-RELATED"/>
    <property type="match status" value="1"/>
</dbReference>
<evidence type="ECO:0000256" key="1">
    <source>
        <dbReference type="ARBA" id="ARBA00004141"/>
    </source>
</evidence>
<feature type="transmembrane region" description="Helical" evidence="5">
    <location>
        <begin position="154"/>
        <end position="176"/>
    </location>
</feature>
<evidence type="ECO:0000313" key="7">
    <source>
        <dbReference type="Proteomes" id="UP001147733"/>
    </source>
</evidence>
<dbReference type="InterPro" id="IPR036259">
    <property type="entry name" value="MFS_trans_sf"/>
</dbReference>
<dbReference type="Gene3D" id="1.20.1250.20">
    <property type="entry name" value="MFS general substrate transporter like domains"/>
    <property type="match status" value="2"/>
</dbReference>
<dbReference type="RefSeq" id="XP_056503745.1">
    <property type="nucleotide sequence ID" value="XM_056641251.1"/>
</dbReference>
<evidence type="ECO:0000313" key="6">
    <source>
        <dbReference type="EMBL" id="KAJ5240740.1"/>
    </source>
</evidence>
<dbReference type="AlphaFoldDB" id="A0A9W9PAA2"/>
<reference evidence="6" key="1">
    <citation type="submission" date="2022-11" db="EMBL/GenBank/DDBJ databases">
        <authorList>
            <person name="Petersen C."/>
        </authorList>
    </citation>
    <scope>NUCLEOTIDE SEQUENCE</scope>
    <source>
        <strain evidence="6">IBT 23319</strain>
    </source>
</reference>
<feature type="transmembrane region" description="Helical" evidence="5">
    <location>
        <begin position="429"/>
        <end position="453"/>
    </location>
</feature>
<keyword evidence="2 5" id="KW-0812">Transmembrane</keyword>
<reference evidence="6" key="2">
    <citation type="journal article" date="2023" name="IMA Fungus">
        <title>Comparative genomic study of the Penicillium genus elucidates a diverse pangenome and 15 lateral gene transfer events.</title>
        <authorList>
            <person name="Petersen C."/>
            <person name="Sorensen T."/>
            <person name="Nielsen M.R."/>
            <person name="Sondergaard T.E."/>
            <person name="Sorensen J.L."/>
            <person name="Fitzpatrick D.A."/>
            <person name="Frisvad J.C."/>
            <person name="Nielsen K.L."/>
        </authorList>
    </citation>
    <scope>NUCLEOTIDE SEQUENCE</scope>
    <source>
        <strain evidence="6">IBT 23319</strain>
    </source>
</reference>
<feature type="transmembrane region" description="Helical" evidence="5">
    <location>
        <begin position="465"/>
        <end position="487"/>
    </location>
</feature>
<keyword evidence="4 5" id="KW-0472">Membrane</keyword>
<name>A0A9W9PAA2_PENCI</name>
<protein>
    <recommendedName>
        <fullName evidence="8">MFS transporter</fullName>
    </recommendedName>
</protein>
<evidence type="ECO:0000256" key="2">
    <source>
        <dbReference type="ARBA" id="ARBA00022692"/>
    </source>
</evidence>
<comment type="caution">
    <text evidence="6">The sequence shown here is derived from an EMBL/GenBank/DDBJ whole genome shotgun (WGS) entry which is preliminary data.</text>
</comment>
<comment type="subcellular location">
    <subcellularLocation>
        <location evidence="1">Membrane</location>
        <topology evidence="1">Multi-pass membrane protein</topology>
    </subcellularLocation>
</comment>
<dbReference type="InterPro" id="IPR011701">
    <property type="entry name" value="MFS"/>
</dbReference>
<feature type="transmembrane region" description="Helical" evidence="5">
    <location>
        <begin position="404"/>
        <end position="423"/>
    </location>
</feature>
<dbReference type="EMBL" id="JAPQKT010000002">
    <property type="protein sequence ID" value="KAJ5240740.1"/>
    <property type="molecule type" value="Genomic_DNA"/>
</dbReference>
<feature type="transmembrane region" description="Helical" evidence="5">
    <location>
        <begin position="182"/>
        <end position="200"/>
    </location>
</feature>
<dbReference type="PANTHER" id="PTHR23502">
    <property type="entry name" value="MAJOR FACILITATOR SUPERFAMILY"/>
    <property type="match status" value="1"/>
</dbReference>
<keyword evidence="3 5" id="KW-1133">Transmembrane helix</keyword>